<dbReference type="GO" id="GO:0046983">
    <property type="term" value="F:protein dimerization activity"/>
    <property type="evidence" value="ECO:0007669"/>
    <property type="project" value="InterPro"/>
</dbReference>
<evidence type="ECO:0000256" key="1">
    <source>
        <dbReference type="SAM" id="MobiDB-lite"/>
    </source>
</evidence>
<accession>A0A9J6CZZ2</accession>
<comment type="caution">
    <text evidence="3">The sequence shown here is derived from an EMBL/GenBank/DDBJ whole genome shotgun (WGS) entry which is preliminary data.</text>
</comment>
<reference evidence="3" key="2">
    <citation type="submission" date="2021-09" db="EMBL/GenBank/DDBJ databases">
        <authorList>
            <person name="Jia N."/>
            <person name="Wang J."/>
            <person name="Shi W."/>
            <person name="Du L."/>
            <person name="Sun Y."/>
            <person name="Zhan W."/>
            <person name="Jiang J."/>
            <person name="Wang Q."/>
            <person name="Zhang B."/>
            <person name="Ji P."/>
            <person name="Sakyi L.B."/>
            <person name="Cui X."/>
            <person name="Yuan T."/>
            <person name="Jiang B."/>
            <person name="Yang W."/>
            <person name="Lam T.T.-Y."/>
            <person name="Chang Q."/>
            <person name="Ding S."/>
            <person name="Wang X."/>
            <person name="Zhu J."/>
            <person name="Ruan X."/>
            <person name="Zhao L."/>
            <person name="Wei J."/>
            <person name="Que T."/>
            <person name="Du C."/>
            <person name="Cheng J."/>
            <person name="Dai P."/>
            <person name="Han X."/>
            <person name="Huang E."/>
            <person name="Gao Y."/>
            <person name="Liu J."/>
            <person name="Shao H."/>
            <person name="Ye R."/>
            <person name="Li L."/>
            <person name="Wei W."/>
            <person name="Wang X."/>
            <person name="Wang C."/>
            <person name="Huo Q."/>
            <person name="Li W."/>
            <person name="Guo W."/>
            <person name="Chen H."/>
            <person name="Chen S."/>
            <person name="Zhou L."/>
            <person name="Zhou L."/>
            <person name="Ni X."/>
            <person name="Tian J."/>
            <person name="Zhou Y."/>
            <person name="Sheng Y."/>
            <person name="Liu T."/>
            <person name="Pan Y."/>
            <person name="Xia L."/>
            <person name="Li J."/>
            <person name="Zhao F."/>
            <person name="Cao W."/>
        </authorList>
    </citation>
    <scope>NUCLEOTIDE SEQUENCE</scope>
    <source>
        <strain evidence="3">Rmic-2018</strain>
        <tissue evidence="3">Larvae</tissue>
    </source>
</reference>
<feature type="compositionally biased region" description="Polar residues" evidence="1">
    <location>
        <begin position="49"/>
        <end position="65"/>
    </location>
</feature>
<feature type="region of interest" description="Disordered" evidence="1">
    <location>
        <begin position="39"/>
        <end position="65"/>
    </location>
</feature>
<dbReference type="EMBL" id="JABSTU010004109">
    <property type="protein sequence ID" value="KAH7964230.1"/>
    <property type="molecule type" value="Genomic_DNA"/>
</dbReference>
<dbReference type="VEuPathDB" id="VectorBase:LOC119186301"/>
<name>A0A9J6CZZ2_RHIMP</name>
<dbReference type="SUPFAM" id="SSF53098">
    <property type="entry name" value="Ribonuclease H-like"/>
    <property type="match status" value="1"/>
</dbReference>
<dbReference type="Pfam" id="PF05699">
    <property type="entry name" value="Dimer_Tnp_hAT"/>
    <property type="match status" value="1"/>
</dbReference>
<dbReference type="InterPro" id="IPR008906">
    <property type="entry name" value="HATC_C_dom"/>
</dbReference>
<dbReference type="AlphaFoldDB" id="A0A9J6CZZ2"/>
<evidence type="ECO:0000259" key="2">
    <source>
        <dbReference type="Pfam" id="PF05699"/>
    </source>
</evidence>
<dbReference type="PANTHER" id="PTHR37162:SF1">
    <property type="entry name" value="BED-TYPE DOMAIN-CONTAINING PROTEIN"/>
    <property type="match status" value="1"/>
</dbReference>
<dbReference type="Proteomes" id="UP000821866">
    <property type="component" value="Unassembled WGS sequence"/>
</dbReference>
<gene>
    <name evidence="3" type="ORF">HPB51_027529</name>
</gene>
<proteinExistence type="predicted"/>
<reference evidence="3" key="1">
    <citation type="journal article" date="2020" name="Cell">
        <title>Large-Scale Comparative Analyses of Tick Genomes Elucidate Their Genetic Diversity and Vector Capacities.</title>
        <authorList>
            <consortium name="Tick Genome and Microbiome Consortium (TIGMIC)"/>
            <person name="Jia N."/>
            <person name="Wang J."/>
            <person name="Shi W."/>
            <person name="Du L."/>
            <person name="Sun Y."/>
            <person name="Zhan W."/>
            <person name="Jiang J.F."/>
            <person name="Wang Q."/>
            <person name="Zhang B."/>
            <person name="Ji P."/>
            <person name="Bell-Sakyi L."/>
            <person name="Cui X.M."/>
            <person name="Yuan T.T."/>
            <person name="Jiang B.G."/>
            <person name="Yang W.F."/>
            <person name="Lam T.T."/>
            <person name="Chang Q.C."/>
            <person name="Ding S.J."/>
            <person name="Wang X.J."/>
            <person name="Zhu J.G."/>
            <person name="Ruan X.D."/>
            <person name="Zhao L."/>
            <person name="Wei J.T."/>
            <person name="Ye R.Z."/>
            <person name="Que T.C."/>
            <person name="Du C.H."/>
            <person name="Zhou Y.H."/>
            <person name="Cheng J.X."/>
            <person name="Dai P.F."/>
            <person name="Guo W.B."/>
            <person name="Han X.H."/>
            <person name="Huang E.J."/>
            <person name="Li L.F."/>
            <person name="Wei W."/>
            <person name="Gao Y.C."/>
            <person name="Liu J.Z."/>
            <person name="Shao H.Z."/>
            <person name="Wang X."/>
            <person name="Wang C.C."/>
            <person name="Yang T.C."/>
            <person name="Huo Q.B."/>
            <person name="Li W."/>
            <person name="Chen H.Y."/>
            <person name="Chen S.E."/>
            <person name="Zhou L.G."/>
            <person name="Ni X.B."/>
            <person name="Tian J.H."/>
            <person name="Sheng Y."/>
            <person name="Liu T."/>
            <person name="Pan Y.S."/>
            <person name="Xia L.Y."/>
            <person name="Li J."/>
            <person name="Zhao F."/>
            <person name="Cao W.C."/>
        </authorList>
    </citation>
    <scope>NUCLEOTIDE SEQUENCE</scope>
    <source>
        <strain evidence="3">Rmic-2018</strain>
    </source>
</reference>
<dbReference type="InterPro" id="IPR012337">
    <property type="entry name" value="RNaseH-like_sf"/>
</dbReference>
<sequence>MTTGYDDEKALLTMQSASVYVAASSCNADCKGEKSEIDRHLASSKHRNSAASLQSTRTLTSMPAVSGQTQLDKSVKEAEIRLAVFITEHNLPFNVMGHLVDVVKAACDDSQIAKNVSCGRTKCTAIVKNVLGEQSRQDICELLRRQKLSLLVDESTDKGTVKHLSLVARVMNANGDVVDAFLDLVPVSDGTAQSLFSSLKAVFTSPEIPYEKNLIGFAADGANVMMGAHHSIASMLQAQIPGIFILKCICHSFHLCASYACKTLPRGVEDLARDVYNYFLSPKQTSAYQEVQRLAEVKPHKLLHPSQTRWLSLQVVITRLLEQMPALISFFKKAATEDHVLAAEAILEKLSNPSTKLYLEFLEYVLPFFTNLNKEMQSEETRIHLLHEKVSGTLNCILECYIKRDYLEATPLSDVQYKDPAKFLLLEEIYLGAKPTAALSGGTHGLNEDQIHNFRLQCLEFFIEAARQIYLRFPLKSHQLKNLRVQDPKVVMGKTIPSIAPLAVSFPLIVRENEVNELDREWRLLRNMDLSEHAGLTASQFWHAVSQMRRGDGSQEFPLLSAFMKNILCLPHSSAAVERVFSQVNLLKTKQRNRLSTDALCGLLHAKRTLTDSSCYTFQITPSHLKRMKKEMYGD</sequence>
<dbReference type="PANTHER" id="PTHR37162">
    <property type="entry name" value="HAT FAMILY DIMERISATION DOMAINCONTAINING PROTEIN-RELATED"/>
    <property type="match status" value="1"/>
</dbReference>
<organism evidence="3 4">
    <name type="scientific">Rhipicephalus microplus</name>
    <name type="common">Cattle tick</name>
    <name type="synonym">Boophilus microplus</name>
    <dbReference type="NCBI Taxonomy" id="6941"/>
    <lineage>
        <taxon>Eukaryota</taxon>
        <taxon>Metazoa</taxon>
        <taxon>Ecdysozoa</taxon>
        <taxon>Arthropoda</taxon>
        <taxon>Chelicerata</taxon>
        <taxon>Arachnida</taxon>
        <taxon>Acari</taxon>
        <taxon>Parasitiformes</taxon>
        <taxon>Ixodida</taxon>
        <taxon>Ixodoidea</taxon>
        <taxon>Ixodidae</taxon>
        <taxon>Rhipicephalinae</taxon>
        <taxon>Rhipicephalus</taxon>
        <taxon>Boophilus</taxon>
    </lineage>
</organism>
<feature type="domain" description="HAT C-terminal dimerisation" evidence="2">
    <location>
        <begin position="554"/>
        <end position="608"/>
    </location>
</feature>
<evidence type="ECO:0000313" key="3">
    <source>
        <dbReference type="EMBL" id="KAH7964230.1"/>
    </source>
</evidence>
<evidence type="ECO:0000313" key="4">
    <source>
        <dbReference type="Proteomes" id="UP000821866"/>
    </source>
</evidence>
<protein>
    <recommendedName>
        <fullName evidence="2">HAT C-terminal dimerisation domain-containing protein</fullName>
    </recommendedName>
</protein>
<keyword evidence="4" id="KW-1185">Reference proteome</keyword>